<keyword evidence="2" id="KW-0472">Membrane</keyword>
<dbReference type="InterPro" id="IPR036400">
    <property type="entry name" value="Cyt_B5-like_heme/steroid_sf"/>
</dbReference>
<dbReference type="AlphaFoldDB" id="A0A875RXY6"/>
<keyword evidence="5" id="KW-1185">Reference proteome</keyword>
<dbReference type="InterPro" id="IPR050577">
    <property type="entry name" value="MAPR/NEUFC/NENF-like"/>
</dbReference>
<sequence length="191" mass="22296">MPQKKDPRSRFTILDFVQFLGGVLALCCILSYVFTGTSTWGYTGKYLNSQYYKFVVQHQLISHESILFTTDELALYNGTDTNLPIYVSVNGTVFDVSYGRDIYGPDHGRYHLFAGHDYSRVFVNGCFHRKDQWTFDLRGLDEKEAEIKLQSWIKYYRKHPQYWEVGQLQLPNLNNQPIPEECRDGLKLPSF</sequence>
<comment type="similarity">
    <text evidence="1">Belongs to the cytochrome b5 family. MAPR subfamily.</text>
</comment>
<keyword evidence="2" id="KW-0812">Transmembrane</keyword>
<evidence type="ECO:0000259" key="3">
    <source>
        <dbReference type="SMART" id="SM01117"/>
    </source>
</evidence>
<dbReference type="EMBL" id="CP064812">
    <property type="protein sequence ID" value="QPG72895.1"/>
    <property type="molecule type" value="Genomic_DNA"/>
</dbReference>
<dbReference type="Pfam" id="PF00173">
    <property type="entry name" value="Cyt-b5"/>
    <property type="match status" value="1"/>
</dbReference>
<dbReference type="GO" id="GO:0012505">
    <property type="term" value="C:endomembrane system"/>
    <property type="evidence" value="ECO:0007669"/>
    <property type="project" value="TreeGrafter"/>
</dbReference>
<feature type="transmembrane region" description="Helical" evidence="2">
    <location>
        <begin position="12"/>
        <end position="34"/>
    </location>
</feature>
<evidence type="ECO:0000313" key="4">
    <source>
        <dbReference type="EMBL" id="QPG72895.1"/>
    </source>
</evidence>
<dbReference type="Proteomes" id="UP000662931">
    <property type="component" value="Chromosome 1"/>
</dbReference>
<dbReference type="PANTHER" id="PTHR10281">
    <property type="entry name" value="MEMBRANE-ASSOCIATED PROGESTERONE RECEPTOR COMPONENT-RELATED"/>
    <property type="match status" value="1"/>
</dbReference>
<protein>
    <recommendedName>
        <fullName evidence="3">Cytochrome b5 heme-binding domain-containing protein</fullName>
    </recommendedName>
</protein>
<name>A0A875RXY6_EENNA</name>
<dbReference type="RefSeq" id="XP_038776460.1">
    <property type="nucleotide sequence ID" value="XM_038920532.1"/>
</dbReference>
<accession>A0A875RXY6</accession>
<dbReference type="GO" id="GO:0016020">
    <property type="term" value="C:membrane"/>
    <property type="evidence" value="ECO:0007669"/>
    <property type="project" value="TreeGrafter"/>
</dbReference>
<evidence type="ECO:0000256" key="1">
    <source>
        <dbReference type="ARBA" id="ARBA00038357"/>
    </source>
</evidence>
<dbReference type="SMART" id="SM01117">
    <property type="entry name" value="Cyt-b5"/>
    <property type="match status" value="1"/>
</dbReference>
<dbReference type="OrthoDB" id="10257697at2759"/>
<evidence type="ECO:0000256" key="2">
    <source>
        <dbReference type="SAM" id="Phobius"/>
    </source>
</evidence>
<keyword evidence="2" id="KW-1133">Transmembrane helix</keyword>
<dbReference type="Gene3D" id="3.10.120.10">
    <property type="entry name" value="Cytochrome b5-like heme/steroid binding domain"/>
    <property type="match status" value="1"/>
</dbReference>
<reference evidence="4" key="1">
    <citation type="submission" date="2020-10" db="EMBL/GenBank/DDBJ databases">
        <authorList>
            <person name="Roach M.J.R."/>
        </authorList>
    </citation>
    <scope>NUCLEOTIDE SEQUENCE</scope>
    <source>
        <strain evidence="4">CBS 1945</strain>
    </source>
</reference>
<evidence type="ECO:0000313" key="5">
    <source>
        <dbReference type="Proteomes" id="UP000662931"/>
    </source>
</evidence>
<feature type="domain" description="Cytochrome b5 heme-binding" evidence="3">
    <location>
        <begin position="68"/>
        <end position="169"/>
    </location>
</feature>
<dbReference type="SUPFAM" id="SSF55856">
    <property type="entry name" value="Cytochrome b5-like heme/steroid binding domain"/>
    <property type="match status" value="1"/>
</dbReference>
<proteinExistence type="inferred from homology"/>
<organism evidence="4 5">
    <name type="scientific">Eeniella nana</name>
    <name type="common">Yeast</name>
    <name type="synonym">Brettanomyces nanus</name>
    <dbReference type="NCBI Taxonomy" id="13502"/>
    <lineage>
        <taxon>Eukaryota</taxon>
        <taxon>Fungi</taxon>
        <taxon>Dikarya</taxon>
        <taxon>Ascomycota</taxon>
        <taxon>Saccharomycotina</taxon>
        <taxon>Pichiomycetes</taxon>
        <taxon>Pichiales</taxon>
        <taxon>Pichiaceae</taxon>
        <taxon>Brettanomyces</taxon>
    </lineage>
</organism>
<dbReference type="KEGG" id="bnn:FOA43_000198"/>
<dbReference type="GeneID" id="62193599"/>
<dbReference type="InterPro" id="IPR001199">
    <property type="entry name" value="Cyt_B5-like_heme/steroid-bd"/>
</dbReference>
<dbReference type="PANTHER" id="PTHR10281:SF76">
    <property type="entry name" value="CALCUTTA CUP-RELATED"/>
    <property type="match status" value="1"/>
</dbReference>
<gene>
    <name evidence="4" type="ORF">FOA43_000198</name>
</gene>